<feature type="region of interest" description="Disordered" evidence="11">
    <location>
        <begin position="381"/>
        <end position="405"/>
    </location>
</feature>
<organism evidence="14">
    <name type="scientific">Phallusia mammillata</name>
    <dbReference type="NCBI Taxonomy" id="59560"/>
    <lineage>
        <taxon>Eukaryota</taxon>
        <taxon>Metazoa</taxon>
        <taxon>Chordata</taxon>
        <taxon>Tunicata</taxon>
        <taxon>Ascidiacea</taxon>
        <taxon>Phlebobranchia</taxon>
        <taxon>Ascidiidae</taxon>
        <taxon>Phallusia</taxon>
    </lineage>
</organism>
<dbReference type="FunFam" id="1.20.80.60:FF:000001">
    <property type="entry name" value="Sorting nexin-17 isoform1"/>
    <property type="match status" value="1"/>
</dbReference>
<dbReference type="GO" id="GO:0032456">
    <property type="term" value="P:endocytic recycling"/>
    <property type="evidence" value="ECO:0007669"/>
    <property type="project" value="TreeGrafter"/>
</dbReference>
<dbReference type="PANTHER" id="PTHR12431">
    <property type="entry name" value="SORTING NEXIN 17 AND 27"/>
    <property type="match status" value="1"/>
</dbReference>
<evidence type="ECO:0000256" key="6">
    <source>
        <dbReference type="ARBA" id="ARBA00022753"/>
    </source>
</evidence>
<dbReference type="Pfam" id="PF21273">
    <property type="entry name" value="SNX17-27-31_F1_FERM"/>
    <property type="match status" value="1"/>
</dbReference>
<keyword evidence="6" id="KW-0967">Endosome</keyword>
<protein>
    <recommendedName>
        <fullName evidence="4">Sorting nexin-17</fullName>
    </recommendedName>
</protein>
<feature type="region of interest" description="Disordered" evidence="11">
    <location>
        <begin position="445"/>
        <end position="470"/>
    </location>
</feature>
<keyword evidence="5" id="KW-0813">Transport</keyword>
<dbReference type="CDD" id="cd16121">
    <property type="entry name" value="FERM_F1_SNX17"/>
    <property type="match status" value="1"/>
</dbReference>
<reference evidence="14" key="1">
    <citation type="submission" date="2020-04" db="EMBL/GenBank/DDBJ databases">
        <authorList>
            <person name="Neveu A P."/>
        </authorList>
    </citation>
    <scope>NUCLEOTIDE SEQUENCE</scope>
    <source>
        <tissue evidence="14">Whole embryo</tissue>
    </source>
</reference>
<dbReference type="SMART" id="SM00312">
    <property type="entry name" value="PX"/>
    <property type="match status" value="1"/>
</dbReference>
<dbReference type="PANTHER" id="PTHR12431:SF14">
    <property type="entry name" value="LD15323P"/>
    <property type="match status" value="1"/>
</dbReference>
<accession>A0A6F9DU07</accession>
<comment type="function">
    <text evidence="10">Critical regulator of endosomal recycling of numerous surface proteins, including integrins, signaling receptor and channels. Binds to NPxY sequences in the cytoplasmic tails of target cargos. Associates with retriever and CCC complexes to prevent lysosomal degradation and promote cell surface recycling of numerous cargos such as integrins ITGB1, ITGB5 and their associated alpha subunits. Also required for maintenance of normal cell surface levels of APP and LRP1. Interacts with membranes containing phosphatidylinositol 3-phosphate (PtdIns(3P)).</text>
</comment>
<dbReference type="Gene3D" id="3.10.20.90">
    <property type="entry name" value="Phosphatidylinositol 3-kinase Catalytic Subunit, Chain A, domain 1"/>
    <property type="match status" value="1"/>
</dbReference>
<dbReference type="SUPFAM" id="SSF64268">
    <property type="entry name" value="PX domain"/>
    <property type="match status" value="1"/>
</dbReference>
<feature type="domain" description="PX" evidence="12">
    <location>
        <begin position="1"/>
        <end position="107"/>
    </location>
</feature>
<dbReference type="InterPro" id="IPR000159">
    <property type="entry name" value="RA_dom"/>
</dbReference>
<evidence type="ECO:0000256" key="2">
    <source>
        <dbReference type="ARBA" id="ARBA00004412"/>
    </source>
</evidence>
<dbReference type="Gene3D" id="1.20.80.60">
    <property type="match status" value="1"/>
</dbReference>
<evidence type="ECO:0000256" key="3">
    <source>
        <dbReference type="ARBA" id="ARBA00010883"/>
    </source>
</evidence>
<dbReference type="GO" id="GO:0030659">
    <property type="term" value="C:cytoplasmic vesicle membrane"/>
    <property type="evidence" value="ECO:0007669"/>
    <property type="project" value="UniProtKB-SubCell"/>
</dbReference>
<keyword evidence="9" id="KW-0472">Membrane</keyword>
<evidence type="ECO:0000256" key="4">
    <source>
        <dbReference type="ARBA" id="ARBA00015282"/>
    </source>
</evidence>
<dbReference type="Gene3D" id="3.30.1520.10">
    <property type="entry name" value="Phox-like domain"/>
    <property type="match status" value="1"/>
</dbReference>
<dbReference type="GO" id="GO:0005769">
    <property type="term" value="C:early endosome"/>
    <property type="evidence" value="ECO:0007669"/>
    <property type="project" value="UniProtKB-SubCell"/>
</dbReference>
<dbReference type="InterPro" id="IPR040842">
    <property type="entry name" value="SNX17/31_FERM"/>
</dbReference>
<feature type="domain" description="Ras-associating" evidence="13">
    <location>
        <begin position="113"/>
        <end position="205"/>
    </location>
</feature>
<dbReference type="GO" id="GO:0006886">
    <property type="term" value="P:intracellular protein transport"/>
    <property type="evidence" value="ECO:0007669"/>
    <property type="project" value="TreeGrafter"/>
</dbReference>
<dbReference type="InterPro" id="IPR001683">
    <property type="entry name" value="PX_dom"/>
</dbReference>
<dbReference type="GO" id="GO:0007165">
    <property type="term" value="P:signal transduction"/>
    <property type="evidence" value="ECO:0007669"/>
    <property type="project" value="InterPro"/>
</dbReference>
<dbReference type="FunFam" id="3.30.1520.10:FF:000008">
    <property type="entry name" value="Sorting nexin-17 isoform1"/>
    <property type="match status" value="1"/>
</dbReference>
<evidence type="ECO:0000256" key="1">
    <source>
        <dbReference type="ARBA" id="ARBA00004180"/>
    </source>
</evidence>
<dbReference type="InterPro" id="IPR036871">
    <property type="entry name" value="PX_dom_sf"/>
</dbReference>
<dbReference type="InterPro" id="IPR048767">
    <property type="entry name" value="SNX17-31_FERM_F2"/>
</dbReference>
<dbReference type="InterPro" id="IPR011993">
    <property type="entry name" value="PH-like_dom_sf"/>
</dbReference>
<dbReference type="Pfam" id="PF00787">
    <property type="entry name" value="PX"/>
    <property type="match status" value="1"/>
</dbReference>
<dbReference type="Gene3D" id="2.30.29.30">
    <property type="entry name" value="Pleckstrin-homology domain (PH domain)/Phosphotyrosine-binding domain (PTB)"/>
    <property type="match status" value="1"/>
</dbReference>
<keyword evidence="8" id="KW-0446">Lipid-binding</keyword>
<gene>
    <name evidence="14" type="primary">Snx17</name>
</gene>
<proteinExistence type="evidence at transcript level"/>
<evidence type="ECO:0000256" key="11">
    <source>
        <dbReference type="SAM" id="MobiDB-lite"/>
    </source>
</evidence>
<evidence type="ECO:0000259" key="12">
    <source>
        <dbReference type="PROSITE" id="PS50195"/>
    </source>
</evidence>
<dbReference type="Pfam" id="PF21271">
    <property type="entry name" value="SNX17-31_F2_FERM"/>
    <property type="match status" value="1"/>
</dbReference>
<comment type="similarity">
    <text evidence="3">Belongs to the sorting nexin family.</text>
</comment>
<evidence type="ECO:0000256" key="9">
    <source>
        <dbReference type="ARBA" id="ARBA00023136"/>
    </source>
</evidence>
<evidence type="ECO:0000256" key="8">
    <source>
        <dbReference type="ARBA" id="ARBA00023121"/>
    </source>
</evidence>
<dbReference type="GO" id="GO:0035091">
    <property type="term" value="F:phosphatidylinositol binding"/>
    <property type="evidence" value="ECO:0007669"/>
    <property type="project" value="InterPro"/>
</dbReference>
<evidence type="ECO:0000256" key="5">
    <source>
        <dbReference type="ARBA" id="ARBA00022448"/>
    </source>
</evidence>
<evidence type="ECO:0000259" key="13">
    <source>
        <dbReference type="PROSITE" id="PS50200"/>
    </source>
</evidence>
<comment type="subcellular location">
    <subcellularLocation>
        <location evidence="1">Cytoplasmic vesicle membrane</location>
        <topology evidence="1">Peripheral membrane protein</topology>
        <orientation evidence="1">Cytoplasmic side</orientation>
    </subcellularLocation>
    <subcellularLocation>
        <location evidence="2">Early endosome</location>
    </subcellularLocation>
</comment>
<dbReference type="EMBL" id="LR790594">
    <property type="protein sequence ID" value="CAB3266456.1"/>
    <property type="molecule type" value="mRNA"/>
</dbReference>
<evidence type="ECO:0000256" key="10">
    <source>
        <dbReference type="ARBA" id="ARBA00045612"/>
    </source>
</evidence>
<sequence length="470" mass="53793">MHFSIPDTDQIQGSTSSYKVYNIHVNGVLQCSVRYSQLHDLNEKLKKEFGAQNLPPFPPKRIFTLKGDDLQDRKAQLEQYIQEISQDSTVSSSEIFNDFLRKAQQETRHEEKQAVSLSIFLVNGSKLDLDVYSTDKTNHILEKFLTKMNLPEDLMYYFGLYLVRSEGESSFSVVRVLQEFECPYISLKSLRERRLYKIILRKAFWDQSFDKDVITHRIGLNLLQVQAESDIAMGWIKSNADSTQRLSQLLKKGSKLEYVQFCQTLPGYGYIEFKPCIANYPQKKSEVVVSVGNYEIKFRSKDLKQGEEIFSVTRIKCWKVSSENSSQDMNCNVDTPVLQLSFEYLVSKGNLRWVCLLSDQAIMMSMSIKSMVNELIRKRKGEKMRRPGDHTPQTKPTFKPRDKSTEVLFDPSEIQDCDSDMGSIQKAKDSLTKIADKLTGTSIISSKQSDESPAFVATTPIQGNIGDDDL</sequence>
<dbReference type="PROSITE" id="PS50195">
    <property type="entry name" value="PX"/>
    <property type="match status" value="1"/>
</dbReference>
<evidence type="ECO:0000313" key="14">
    <source>
        <dbReference type="EMBL" id="CAB3266456.1"/>
    </source>
</evidence>
<dbReference type="FunFam" id="2.30.29.30:FF:000145">
    <property type="entry name" value="Sorting nexin-17 isoform1"/>
    <property type="match status" value="1"/>
</dbReference>
<name>A0A6F9DU07_9ASCI</name>
<dbReference type="CDD" id="cd06885">
    <property type="entry name" value="PX_SNX17_31"/>
    <property type="match status" value="1"/>
</dbReference>
<keyword evidence="7" id="KW-0653">Protein transport</keyword>
<dbReference type="Pfam" id="PF18116">
    <property type="entry name" value="SNX17_FERM_C"/>
    <property type="match status" value="1"/>
</dbReference>
<dbReference type="PROSITE" id="PS50200">
    <property type="entry name" value="RA"/>
    <property type="match status" value="1"/>
</dbReference>
<dbReference type="InterPro" id="IPR048763">
    <property type="entry name" value="SNX17-31_FERM_F1"/>
</dbReference>
<evidence type="ECO:0000256" key="7">
    <source>
        <dbReference type="ARBA" id="ARBA00022927"/>
    </source>
</evidence>
<dbReference type="AlphaFoldDB" id="A0A6F9DU07"/>
<dbReference type="InterPro" id="IPR028666">
    <property type="entry name" value="SNX17_FERM_N"/>
</dbReference>